<dbReference type="Pfam" id="PF08281">
    <property type="entry name" value="Sigma70_r4_2"/>
    <property type="match status" value="1"/>
</dbReference>
<dbReference type="InterPro" id="IPR013249">
    <property type="entry name" value="RNA_pol_sigma70_r4_t2"/>
</dbReference>
<comment type="similarity">
    <text evidence="1">Belongs to the sigma-70 factor family. ECF subfamily.</text>
</comment>
<dbReference type="InterPro" id="IPR007627">
    <property type="entry name" value="RNA_pol_sigma70_r2"/>
</dbReference>
<dbReference type="SUPFAM" id="SSF88946">
    <property type="entry name" value="Sigma2 domain of RNA polymerase sigma factors"/>
    <property type="match status" value="1"/>
</dbReference>
<protein>
    <submittedName>
        <fullName evidence="7">DNA-directed RNA polymerase sigma-70 factor</fullName>
    </submittedName>
</protein>
<evidence type="ECO:0000259" key="5">
    <source>
        <dbReference type="Pfam" id="PF04542"/>
    </source>
</evidence>
<dbReference type="GO" id="GO:0016987">
    <property type="term" value="F:sigma factor activity"/>
    <property type="evidence" value="ECO:0007669"/>
    <property type="project" value="UniProtKB-KW"/>
</dbReference>
<dbReference type="EMBL" id="BMWX01000002">
    <property type="protein sequence ID" value="GGZ20637.1"/>
    <property type="molecule type" value="Genomic_DNA"/>
</dbReference>
<dbReference type="AlphaFoldDB" id="A0A918PS85"/>
<keyword evidence="3" id="KW-0731">Sigma factor</keyword>
<keyword evidence="8" id="KW-1185">Reference proteome</keyword>
<accession>A0A918PS85</accession>
<feature type="domain" description="RNA polymerase sigma-70 region 2" evidence="5">
    <location>
        <begin position="36"/>
        <end position="98"/>
    </location>
</feature>
<dbReference type="InterPro" id="IPR039425">
    <property type="entry name" value="RNA_pol_sigma-70-like"/>
</dbReference>
<dbReference type="Proteomes" id="UP000619457">
    <property type="component" value="Unassembled WGS sequence"/>
</dbReference>
<keyword evidence="4" id="KW-0804">Transcription</keyword>
<evidence type="ECO:0000313" key="8">
    <source>
        <dbReference type="Proteomes" id="UP000619457"/>
    </source>
</evidence>
<dbReference type="PANTHER" id="PTHR43133:SF46">
    <property type="entry name" value="RNA POLYMERASE SIGMA-70 FACTOR ECF SUBFAMILY"/>
    <property type="match status" value="1"/>
</dbReference>
<dbReference type="Gene3D" id="1.10.1740.10">
    <property type="match status" value="1"/>
</dbReference>
<dbReference type="GO" id="GO:0000428">
    <property type="term" value="C:DNA-directed RNA polymerase complex"/>
    <property type="evidence" value="ECO:0007669"/>
    <property type="project" value="UniProtKB-KW"/>
</dbReference>
<sequence length="197" mass="23122">MLLPPDLNHNNPVCPTDQKLLAQLSTGCKEAFRLIYDQHWEILYQAAYSRLQDQELVEELLQELFVDLWTRHDRLAINTSIKAYLFTAVKYQVMKKIDSRRLHRSMGLEEVELPYDQYDVLELDDLYEQLHVAIDKLPQKSQLVFTMSRFDGLSTEEIADKLRLSPQTVHNKMSQSLRFLRSELKEYAPVIALLLVQ</sequence>
<proteinExistence type="inferred from homology"/>
<dbReference type="CDD" id="cd06171">
    <property type="entry name" value="Sigma70_r4"/>
    <property type="match status" value="1"/>
</dbReference>
<reference evidence="7" key="1">
    <citation type="journal article" date="2014" name="Int. J. Syst. Evol. Microbiol.">
        <title>Complete genome sequence of Corynebacterium casei LMG S-19264T (=DSM 44701T), isolated from a smear-ripened cheese.</title>
        <authorList>
            <consortium name="US DOE Joint Genome Institute (JGI-PGF)"/>
            <person name="Walter F."/>
            <person name="Albersmeier A."/>
            <person name="Kalinowski J."/>
            <person name="Ruckert C."/>
        </authorList>
    </citation>
    <scope>NUCLEOTIDE SEQUENCE</scope>
    <source>
        <strain evidence="7">KCTC 12368</strain>
    </source>
</reference>
<dbReference type="GO" id="GO:0006352">
    <property type="term" value="P:DNA-templated transcription initiation"/>
    <property type="evidence" value="ECO:0007669"/>
    <property type="project" value="InterPro"/>
</dbReference>
<evidence type="ECO:0000256" key="4">
    <source>
        <dbReference type="ARBA" id="ARBA00023163"/>
    </source>
</evidence>
<dbReference type="InterPro" id="IPR013324">
    <property type="entry name" value="RNA_pol_sigma_r3/r4-like"/>
</dbReference>
<dbReference type="Pfam" id="PF04542">
    <property type="entry name" value="Sigma70_r2"/>
    <property type="match status" value="1"/>
</dbReference>
<evidence type="ECO:0000313" key="7">
    <source>
        <dbReference type="EMBL" id="GGZ20637.1"/>
    </source>
</evidence>
<dbReference type="InterPro" id="IPR013325">
    <property type="entry name" value="RNA_pol_sigma_r2"/>
</dbReference>
<keyword evidence="2" id="KW-0805">Transcription regulation</keyword>
<reference evidence="7" key="2">
    <citation type="submission" date="2020-09" db="EMBL/GenBank/DDBJ databases">
        <authorList>
            <person name="Sun Q."/>
            <person name="Kim S."/>
        </authorList>
    </citation>
    <scope>NUCLEOTIDE SEQUENCE</scope>
    <source>
        <strain evidence="7">KCTC 12368</strain>
    </source>
</reference>
<dbReference type="InterPro" id="IPR036388">
    <property type="entry name" value="WH-like_DNA-bd_sf"/>
</dbReference>
<dbReference type="Gene3D" id="1.10.10.10">
    <property type="entry name" value="Winged helix-like DNA-binding domain superfamily/Winged helix DNA-binding domain"/>
    <property type="match status" value="1"/>
</dbReference>
<organism evidence="7 8">
    <name type="scientific">Echinicola pacifica</name>
    <dbReference type="NCBI Taxonomy" id="346377"/>
    <lineage>
        <taxon>Bacteria</taxon>
        <taxon>Pseudomonadati</taxon>
        <taxon>Bacteroidota</taxon>
        <taxon>Cytophagia</taxon>
        <taxon>Cytophagales</taxon>
        <taxon>Cyclobacteriaceae</taxon>
        <taxon>Echinicola</taxon>
    </lineage>
</organism>
<gene>
    <name evidence="7" type="ORF">GCM10007049_11520</name>
</gene>
<dbReference type="InterPro" id="IPR014284">
    <property type="entry name" value="RNA_pol_sigma-70_dom"/>
</dbReference>
<evidence type="ECO:0000256" key="3">
    <source>
        <dbReference type="ARBA" id="ARBA00023082"/>
    </source>
</evidence>
<dbReference type="NCBIfam" id="TIGR02937">
    <property type="entry name" value="sigma70-ECF"/>
    <property type="match status" value="1"/>
</dbReference>
<dbReference type="SUPFAM" id="SSF88659">
    <property type="entry name" value="Sigma3 and sigma4 domains of RNA polymerase sigma factors"/>
    <property type="match status" value="1"/>
</dbReference>
<comment type="caution">
    <text evidence="7">The sequence shown here is derived from an EMBL/GenBank/DDBJ whole genome shotgun (WGS) entry which is preliminary data.</text>
</comment>
<dbReference type="GO" id="GO:0003677">
    <property type="term" value="F:DNA binding"/>
    <property type="evidence" value="ECO:0007669"/>
    <property type="project" value="InterPro"/>
</dbReference>
<evidence type="ECO:0000256" key="1">
    <source>
        <dbReference type="ARBA" id="ARBA00010641"/>
    </source>
</evidence>
<evidence type="ECO:0000259" key="6">
    <source>
        <dbReference type="Pfam" id="PF08281"/>
    </source>
</evidence>
<name>A0A918PS85_9BACT</name>
<dbReference type="PANTHER" id="PTHR43133">
    <property type="entry name" value="RNA POLYMERASE ECF-TYPE SIGMA FACTO"/>
    <property type="match status" value="1"/>
</dbReference>
<evidence type="ECO:0000256" key="2">
    <source>
        <dbReference type="ARBA" id="ARBA00023015"/>
    </source>
</evidence>
<keyword evidence="7" id="KW-0240">DNA-directed RNA polymerase</keyword>
<feature type="domain" description="RNA polymerase sigma factor 70 region 4 type 2" evidence="6">
    <location>
        <begin position="128"/>
        <end position="180"/>
    </location>
</feature>